<keyword evidence="6" id="KW-1185">Reference proteome</keyword>
<proteinExistence type="inferred from homology"/>
<dbReference type="GO" id="GO:0003677">
    <property type="term" value="F:DNA binding"/>
    <property type="evidence" value="ECO:0007669"/>
    <property type="project" value="InterPro"/>
</dbReference>
<dbReference type="InterPro" id="IPR011034">
    <property type="entry name" value="Formyl_transferase-like_C_sf"/>
</dbReference>
<dbReference type="InterPro" id="IPR003180">
    <property type="entry name" value="MPG"/>
</dbReference>
<organism evidence="5 6">
    <name type="scientific">Acidisoma silvae</name>
    <dbReference type="NCBI Taxonomy" id="2802396"/>
    <lineage>
        <taxon>Bacteria</taxon>
        <taxon>Pseudomonadati</taxon>
        <taxon>Pseudomonadota</taxon>
        <taxon>Alphaproteobacteria</taxon>
        <taxon>Acetobacterales</taxon>
        <taxon>Acidocellaceae</taxon>
        <taxon>Acidisoma</taxon>
    </lineage>
</organism>
<keyword evidence="4" id="KW-0234">DNA repair</keyword>
<evidence type="ECO:0000313" key="6">
    <source>
        <dbReference type="Proteomes" id="UP000708298"/>
    </source>
</evidence>
<keyword evidence="3" id="KW-0378">Hydrolase</keyword>
<comment type="similarity">
    <text evidence="1">Belongs to the DNA glycosylase MPG family.</text>
</comment>
<accession>A0A964DXL4</accession>
<dbReference type="Gene3D" id="3.10.300.10">
    <property type="entry name" value="Methylpurine-DNA glycosylase (MPG)"/>
    <property type="match status" value="1"/>
</dbReference>
<keyword evidence="2" id="KW-0227">DNA damage</keyword>
<reference evidence="5" key="1">
    <citation type="journal article" date="2021" name="Microorganisms">
        <title>Acidisoma silvae sp. nov. and Acidisomacellulosilytica sp. nov., Two Acidophilic Bacteria Isolated from Decaying Wood, Hydrolyzing Cellulose and Producing Poly-3-hydroxybutyrate.</title>
        <authorList>
            <person name="Mieszkin S."/>
            <person name="Pouder E."/>
            <person name="Uroz S."/>
            <person name="Simon-Colin C."/>
            <person name="Alain K."/>
        </authorList>
    </citation>
    <scope>NUCLEOTIDE SEQUENCE</scope>
    <source>
        <strain evidence="5">HW T2.11</strain>
    </source>
</reference>
<reference evidence="5" key="2">
    <citation type="submission" date="2021-01" db="EMBL/GenBank/DDBJ databases">
        <authorList>
            <person name="Mieszkin S."/>
            <person name="Pouder E."/>
            <person name="Alain K."/>
        </authorList>
    </citation>
    <scope>NUCLEOTIDE SEQUENCE</scope>
    <source>
        <strain evidence="5">HW T2.11</strain>
    </source>
</reference>
<dbReference type="GO" id="GO:0003905">
    <property type="term" value="F:alkylbase DNA N-glycosylase activity"/>
    <property type="evidence" value="ECO:0007669"/>
    <property type="project" value="InterPro"/>
</dbReference>
<evidence type="ECO:0000313" key="5">
    <source>
        <dbReference type="EMBL" id="MCB8874336.1"/>
    </source>
</evidence>
<name>A0A964DXL4_9PROT</name>
<protein>
    <submittedName>
        <fullName evidence="5">DNA-3-methyladenine glycosylase</fullName>
    </submittedName>
</protein>
<dbReference type="SUPFAM" id="SSF50486">
    <property type="entry name" value="FMT C-terminal domain-like"/>
    <property type="match status" value="1"/>
</dbReference>
<evidence type="ECO:0000256" key="1">
    <source>
        <dbReference type="ARBA" id="ARBA00009232"/>
    </source>
</evidence>
<gene>
    <name evidence="5" type="ORF">ASILVAE211_04005</name>
</gene>
<sequence>MIWRADRGGWPRRSRSTAGWTGVDLCQDGPLWLASDGAETGEIGESVRIGITKDAHRLLRFYLRGSVFVSGPKTLNL</sequence>
<dbReference type="GO" id="GO:0006284">
    <property type="term" value="P:base-excision repair"/>
    <property type="evidence" value="ECO:0007669"/>
    <property type="project" value="InterPro"/>
</dbReference>
<comment type="caution">
    <text evidence="5">The sequence shown here is derived from an EMBL/GenBank/DDBJ whole genome shotgun (WGS) entry which is preliminary data.</text>
</comment>
<dbReference type="Pfam" id="PF02245">
    <property type="entry name" value="Pur_DNA_glyco"/>
    <property type="match status" value="1"/>
</dbReference>
<evidence type="ECO:0000256" key="3">
    <source>
        <dbReference type="ARBA" id="ARBA00022801"/>
    </source>
</evidence>
<evidence type="ECO:0000256" key="2">
    <source>
        <dbReference type="ARBA" id="ARBA00022763"/>
    </source>
</evidence>
<dbReference type="EMBL" id="JAESVB010000001">
    <property type="protein sequence ID" value="MCB8874336.1"/>
    <property type="molecule type" value="Genomic_DNA"/>
</dbReference>
<evidence type="ECO:0000256" key="4">
    <source>
        <dbReference type="ARBA" id="ARBA00023204"/>
    </source>
</evidence>
<dbReference type="Proteomes" id="UP000708298">
    <property type="component" value="Unassembled WGS sequence"/>
</dbReference>
<dbReference type="AlphaFoldDB" id="A0A964DXL4"/>
<dbReference type="InterPro" id="IPR036995">
    <property type="entry name" value="MPG_sf"/>
</dbReference>